<dbReference type="AlphaFoldDB" id="A0A239AV94"/>
<dbReference type="OrthoDB" id="9936697at2"/>
<feature type="transmembrane region" description="Helical" evidence="1">
    <location>
        <begin position="50"/>
        <end position="73"/>
    </location>
</feature>
<keyword evidence="1" id="KW-0472">Membrane</keyword>
<proteinExistence type="predicted"/>
<protein>
    <submittedName>
        <fullName evidence="2">Uncharacterized protein</fullName>
    </submittedName>
</protein>
<evidence type="ECO:0000313" key="2">
    <source>
        <dbReference type="EMBL" id="SNR99261.1"/>
    </source>
</evidence>
<dbReference type="RefSeq" id="WP_089372400.1">
    <property type="nucleotide sequence ID" value="NZ_BMEP01000006.1"/>
</dbReference>
<keyword evidence="1" id="KW-0812">Transmembrane</keyword>
<keyword evidence="1" id="KW-1133">Transmembrane helix</keyword>
<keyword evidence="3" id="KW-1185">Reference proteome</keyword>
<name>A0A239AV94_9FLAO</name>
<sequence length="106" mass="12375">MDRFENGPLIQKPSSNRDILIMIAIIWMVFSRLFYFILSKLNIDFFTSDLFRFANALFSIVWGIIPLLLVFSVKDKNKQIFLFILAGIYLLMTVVDLFEEFIGAII</sequence>
<feature type="transmembrane region" description="Helical" evidence="1">
    <location>
        <begin position="20"/>
        <end position="38"/>
    </location>
</feature>
<dbReference type="Proteomes" id="UP000198379">
    <property type="component" value="Unassembled WGS sequence"/>
</dbReference>
<feature type="transmembrane region" description="Helical" evidence="1">
    <location>
        <begin position="80"/>
        <end position="98"/>
    </location>
</feature>
<evidence type="ECO:0000313" key="3">
    <source>
        <dbReference type="Proteomes" id="UP000198379"/>
    </source>
</evidence>
<organism evidence="2 3">
    <name type="scientific">Dokdonia pacifica</name>
    <dbReference type="NCBI Taxonomy" id="1627892"/>
    <lineage>
        <taxon>Bacteria</taxon>
        <taxon>Pseudomonadati</taxon>
        <taxon>Bacteroidota</taxon>
        <taxon>Flavobacteriia</taxon>
        <taxon>Flavobacteriales</taxon>
        <taxon>Flavobacteriaceae</taxon>
        <taxon>Dokdonia</taxon>
    </lineage>
</organism>
<gene>
    <name evidence="2" type="ORF">SAMN06265376_105143</name>
</gene>
<accession>A0A239AV94</accession>
<reference evidence="2 3" key="1">
    <citation type="submission" date="2017-06" db="EMBL/GenBank/DDBJ databases">
        <authorList>
            <person name="Kim H.J."/>
            <person name="Triplett B.A."/>
        </authorList>
    </citation>
    <scope>NUCLEOTIDE SEQUENCE [LARGE SCALE GENOMIC DNA]</scope>
    <source>
        <strain evidence="2 3">DSM 25597</strain>
    </source>
</reference>
<evidence type="ECO:0000256" key="1">
    <source>
        <dbReference type="SAM" id="Phobius"/>
    </source>
</evidence>
<dbReference type="EMBL" id="FZNY01000005">
    <property type="protein sequence ID" value="SNR99261.1"/>
    <property type="molecule type" value="Genomic_DNA"/>
</dbReference>